<evidence type="ECO:0000256" key="1">
    <source>
        <dbReference type="SAM" id="Phobius"/>
    </source>
</evidence>
<accession>A0ABQ7SJR6</accession>
<name>A0ABQ7SJR6_PHRPL</name>
<keyword evidence="2" id="KW-0732">Signal</keyword>
<proteinExistence type="predicted"/>
<dbReference type="InterPro" id="IPR019170">
    <property type="entry name" value="Meckelin"/>
</dbReference>
<dbReference type="Pfam" id="PF09773">
    <property type="entry name" value="Meckelin"/>
    <property type="match status" value="2"/>
</dbReference>
<dbReference type="PANTHER" id="PTHR21274:SF2">
    <property type="entry name" value="MECKELIN"/>
    <property type="match status" value="1"/>
</dbReference>
<protein>
    <recommendedName>
        <fullName evidence="5">Meckelin</fullName>
    </recommendedName>
</protein>
<keyword evidence="1" id="KW-0472">Membrane</keyword>
<evidence type="ECO:0000313" key="4">
    <source>
        <dbReference type="Proteomes" id="UP000826234"/>
    </source>
</evidence>
<evidence type="ECO:0000256" key="2">
    <source>
        <dbReference type="SAM" id="SignalP"/>
    </source>
</evidence>
<sequence>MATPRRWLEMAVLLLPLCSAGPSGGPGFLLPLRQPRGCGPAQYFDIGSLSCGQCGASQRKSRRDTSCDCQPGFKIISNNGGSITCEKCPKNMSGITQDGWDCIACPYELTAEGKCKCPLNEILVERDTNGALLKTALCVQCDGMEPSFAALNPLSNRCIRCEPTFISVNKSCTCSEPNILVSATKKACKRNIGGLCFKSTGNFPPKGIATVRFGKLLYSNLTSCQALGNMCVMNMNSLSSGNADACGLFQFVYANTAGLGTVHSISFWRQNLPWLYYGDQPGLASQVLDTTQFPTSFTFKGTNKLCPDTLTRLNAAYTFGTTYQQKCKISVSKILKDYSNPLFYDVFLEYYDEEDKQQYLWAVPVLNLNLQYNEIFINKGNNMNNWLLTRRMFLVDTLSGRENDLGNQPRVIRIASEITISIRLVPNTQRGAIYPPLIIIAYSDVLVQNPNTESVLVSFSVDYEMNQSEARIQTDTVLKFLLFYAGDLANVFFVITVGTGIYWLIFFKAQQFVSVLLPLPSQEDNFVSYLGCAFTLKALQFLHLLLSQLTIDIFFIDWERPRGKVLKAVEGENGIRSIAAPVSIWRTYFIANEWNEIQTIRKINPLFQVLAVLFFLEVVGFSNLAIMDSSSSLTRSPESYIAPSSRILRYGVSAALWLVIAIIQITYFSVFYERFVEDKIRQFVDLCCMSNISVFLLSHKCFGYYIHGRSVHGHSDTNMEEMNMNLKREAENLCSQRGLLPNTDGQTFQISISSKMRQHYDRIHETLTRKHGPVRLLNSSATTFEQSTKAYHTMNKFLGSFIDHVHKEMDYIVRDKLLLERILGMEFMEPMDKSIFYNDEGHSFSDVLFYGNEATLLIFDILFFTIVDISTQSFVLAAVLTYLQQEIFRFIRNSFGQKNLASKTLVDERFLI</sequence>
<comment type="caution">
    <text evidence="3">The sequence shown here is derived from an EMBL/GenBank/DDBJ whole genome shotgun (WGS) entry which is preliminary data.</text>
</comment>
<dbReference type="SUPFAM" id="SSF57184">
    <property type="entry name" value="Growth factor receptor domain"/>
    <property type="match status" value="1"/>
</dbReference>
<dbReference type="Proteomes" id="UP000826234">
    <property type="component" value="Unassembled WGS sequence"/>
</dbReference>
<dbReference type="EMBL" id="JAIPUX010005289">
    <property type="protein sequence ID" value="KAH0617569.1"/>
    <property type="molecule type" value="Genomic_DNA"/>
</dbReference>
<organism evidence="3 4">
    <name type="scientific">Phrynosoma platyrhinos</name>
    <name type="common">Desert horned lizard</name>
    <dbReference type="NCBI Taxonomy" id="52577"/>
    <lineage>
        <taxon>Eukaryota</taxon>
        <taxon>Metazoa</taxon>
        <taxon>Chordata</taxon>
        <taxon>Craniata</taxon>
        <taxon>Vertebrata</taxon>
        <taxon>Euteleostomi</taxon>
        <taxon>Lepidosauria</taxon>
        <taxon>Squamata</taxon>
        <taxon>Bifurcata</taxon>
        <taxon>Unidentata</taxon>
        <taxon>Episquamata</taxon>
        <taxon>Toxicofera</taxon>
        <taxon>Iguania</taxon>
        <taxon>Phrynosomatidae</taxon>
        <taxon>Phrynosomatinae</taxon>
        <taxon>Phrynosoma</taxon>
    </lineage>
</organism>
<gene>
    <name evidence="3" type="ORF">JD844_015959</name>
</gene>
<feature type="transmembrane region" description="Helical" evidence="1">
    <location>
        <begin position="856"/>
        <end position="883"/>
    </location>
</feature>
<feature type="signal peptide" evidence="2">
    <location>
        <begin position="1"/>
        <end position="20"/>
    </location>
</feature>
<evidence type="ECO:0008006" key="5">
    <source>
        <dbReference type="Google" id="ProtNLM"/>
    </source>
</evidence>
<keyword evidence="1" id="KW-1133">Transmembrane helix</keyword>
<keyword evidence="1" id="KW-0812">Transmembrane</keyword>
<feature type="transmembrane region" description="Helical" evidence="1">
    <location>
        <begin position="647"/>
        <end position="671"/>
    </location>
</feature>
<feature type="transmembrane region" description="Helical" evidence="1">
    <location>
        <begin position="606"/>
        <end position="627"/>
    </location>
</feature>
<feature type="transmembrane region" description="Helical" evidence="1">
    <location>
        <begin position="481"/>
        <end position="505"/>
    </location>
</feature>
<dbReference type="InterPro" id="IPR009030">
    <property type="entry name" value="Growth_fac_rcpt_cys_sf"/>
</dbReference>
<dbReference type="PANTHER" id="PTHR21274">
    <property type="entry name" value="MECKELIN"/>
    <property type="match status" value="1"/>
</dbReference>
<keyword evidence="4" id="KW-1185">Reference proteome</keyword>
<evidence type="ECO:0000313" key="3">
    <source>
        <dbReference type="EMBL" id="KAH0617569.1"/>
    </source>
</evidence>
<reference evidence="3 4" key="1">
    <citation type="journal article" date="2022" name="Gigascience">
        <title>A chromosome-level genome assembly and annotation of the desert horned lizard, Phrynosoma platyrhinos, provides insight into chromosomal rearrangements among reptiles.</title>
        <authorList>
            <person name="Koochekian N."/>
            <person name="Ascanio A."/>
            <person name="Farleigh K."/>
            <person name="Card D.C."/>
            <person name="Schield D.R."/>
            <person name="Castoe T.A."/>
            <person name="Jezkova T."/>
        </authorList>
    </citation>
    <scope>NUCLEOTIDE SEQUENCE [LARGE SCALE GENOMIC DNA]</scope>
    <source>
        <strain evidence="3">NK-2021</strain>
    </source>
</reference>
<feature type="chain" id="PRO_5045436015" description="Meckelin" evidence="2">
    <location>
        <begin position="21"/>
        <end position="912"/>
    </location>
</feature>